<name>A0A4P7VS86_9BACT</name>
<sequence length="115" mass="13351">MRYLLTDTYCRNATLFQNLFCRNQICLANTTSLSILANGLCSICEMLYDHPEYILGSVRKASISEIWNSEKALNLYSPQQENIESDSPCKTCEVFSKCKNYIWEKDMLSRYLPKI</sequence>
<evidence type="ECO:0000259" key="1">
    <source>
        <dbReference type="Pfam" id="PF13186"/>
    </source>
</evidence>
<feature type="domain" description="4Fe4S-binding SPASM" evidence="1">
    <location>
        <begin position="26"/>
        <end position="93"/>
    </location>
</feature>
<dbReference type="AlphaFoldDB" id="A0A4P7VS86"/>
<dbReference type="Gene3D" id="3.20.20.70">
    <property type="entry name" value="Aldolase class I"/>
    <property type="match status" value="1"/>
</dbReference>
<dbReference type="Pfam" id="PF13186">
    <property type="entry name" value="SPASM"/>
    <property type="match status" value="1"/>
</dbReference>
<dbReference type="Proteomes" id="UP000297031">
    <property type="component" value="Plasmid pTAA-4-2"/>
</dbReference>
<proteinExistence type="predicted"/>
<dbReference type="OrthoDB" id="9782387at2"/>
<evidence type="ECO:0000313" key="3">
    <source>
        <dbReference type="Proteomes" id="UP000297031"/>
    </source>
</evidence>
<accession>A0A4P7VS86</accession>
<dbReference type="EMBL" id="CP039395">
    <property type="protein sequence ID" value="QCD37251.1"/>
    <property type="molecule type" value="Genomic_DNA"/>
</dbReference>
<dbReference type="KEGG" id="mgod:E7746_14930"/>
<organism evidence="2 3">
    <name type="scientific">Muribaculum gordoncarteri</name>
    <dbReference type="NCBI Taxonomy" id="2530390"/>
    <lineage>
        <taxon>Bacteria</taxon>
        <taxon>Pseudomonadati</taxon>
        <taxon>Bacteroidota</taxon>
        <taxon>Bacteroidia</taxon>
        <taxon>Bacteroidales</taxon>
        <taxon>Muribaculaceae</taxon>
        <taxon>Muribaculum</taxon>
    </lineage>
</organism>
<dbReference type="SUPFAM" id="SSF102114">
    <property type="entry name" value="Radical SAM enzymes"/>
    <property type="match status" value="1"/>
</dbReference>
<reference evidence="2 3" key="1">
    <citation type="submission" date="2019-02" db="EMBL/GenBank/DDBJ databases">
        <title>Isolation and identification of novel species under the genus Muribaculum.</title>
        <authorList>
            <person name="Miyake S."/>
            <person name="Ding Y."/>
            <person name="Low A."/>
            <person name="Soh M."/>
            <person name="Seedorf H."/>
        </authorList>
    </citation>
    <scope>NUCLEOTIDE SEQUENCE [LARGE SCALE GENOMIC DNA]</scope>
    <source>
        <strain evidence="2 3">TLL-A4</strain>
        <plasmid evidence="3">ptaa-4-2</plasmid>
    </source>
</reference>
<dbReference type="InterPro" id="IPR023885">
    <property type="entry name" value="4Fe4S-binding_SPASM_dom"/>
</dbReference>
<dbReference type="NCBIfam" id="TIGR04085">
    <property type="entry name" value="rSAM_more_4Fe4S"/>
    <property type="match status" value="1"/>
</dbReference>
<dbReference type="InterPro" id="IPR013785">
    <property type="entry name" value="Aldolase_TIM"/>
</dbReference>
<dbReference type="CDD" id="cd21109">
    <property type="entry name" value="SPASM"/>
    <property type="match status" value="1"/>
</dbReference>
<evidence type="ECO:0000313" key="2">
    <source>
        <dbReference type="EMBL" id="QCD37251.1"/>
    </source>
</evidence>
<dbReference type="InterPro" id="IPR058240">
    <property type="entry name" value="rSAM_sf"/>
</dbReference>
<keyword evidence="2" id="KW-0614">Plasmid</keyword>
<keyword evidence="3" id="KW-1185">Reference proteome</keyword>
<protein>
    <submittedName>
        <fullName evidence="2">SPASM domain-containing protein</fullName>
    </submittedName>
</protein>
<gene>
    <name evidence="2" type="ORF">E7746_14930</name>
</gene>
<geneLocation type="plasmid" evidence="3">
    <name>ptaa-4-2</name>
</geneLocation>